<sequence length="276" mass="30179">MGDSEEIGSPLFDPSILATFEKAIEASSDDAWQSSDATSSSGSRVGCSSLDTCSDAESQDSRNEFEGVHQSLAGRTGLKDRTYKVESDDVCYRSNTAARKKPSSKVTPLLNGAWVKKDYLEGFDVKCPPGCEDKIVLYFTSLRGIRKTYEDCCTVRLILKGFGVQVDERDVWMHSSFRQELTQVIGAVSMVPRLFVKGRYIGGVEDVKHLNEEGILGNLLEGLPGESNSMCGVCGGIRFIPCISCSGSCKLVSYRDVSRCPDCNENGLMMCPSCHR</sequence>
<feature type="domain" description="Glutaredoxin" evidence="2">
    <location>
        <begin position="136"/>
        <end position="201"/>
    </location>
</feature>
<evidence type="ECO:0000313" key="4">
    <source>
        <dbReference type="Proteomes" id="UP000886520"/>
    </source>
</evidence>
<dbReference type="Proteomes" id="UP000886520">
    <property type="component" value="Chromosome 24"/>
</dbReference>
<feature type="compositionally biased region" description="Low complexity" evidence="1">
    <location>
        <begin position="29"/>
        <end position="49"/>
    </location>
</feature>
<dbReference type="PANTHER" id="PTHR45669:SF22">
    <property type="entry name" value="GLUTAREDOXIN DOMAIN-CONTAINING CYSTEINE-RICH PROTEIN CG12206-RELATED"/>
    <property type="match status" value="1"/>
</dbReference>
<organism evidence="3 4">
    <name type="scientific">Adiantum capillus-veneris</name>
    <name type="common">Maidenhair fern</name>
    <dbReference type="NCBI Taxonomy" id="13818"/>
    <lineage>
        <taxon>Eukaryota</taxon>
        <taxon>Viridiplantae</taxon>
        <taxon>Streptophyta</taxon>
        <taxon>Embryophyta</taxon>
        <taxon>Tracheophyta</taxon>
        <taxon>Polypodiopsida</taxon>
        <taxon>Polypodiidae</taxon>
        <taxon>Polypodiales</taxon>
        <taxon>Pteridineae</taxon>
        <taxon>Pteridaceae</taxon>
        <taxon>Vittarioideae</taxon>
        <taxon>Adiantum</taxon>
    </lineage>
</organism>
<protein>
    <recommendedName>
        <fullName evidence="2">Glutaredoxin domain-containing protein</fullName>
    </recommendedName>
</protein>
<name>A0A9D4U2A8_ADICA</name>
<dbReference type="PANTHER" id="PTHR45669">
    <property type="entry name" value="GLUTAREDOXIN DOMAIN-CONTAINING CYSTEINE-RICH PROTEIN CG12206-RELATED"/>
    <property type="match status" value="1"/>
</dbReference>
<dbReference type="CDD" id="cd03031">
    <property type="entry name" value="GRX_GRX_like"/>
    <property type="match status" value="1"/>
</dbReference>
<comment type="caution">
    <text evidence="3">The sequence shown here is derived from an EMBL/GenBank/DDBJ whole genome shotgun (WGS) entry which is preliminary data.</text>
</comment>
<dbReference type="SUPFAM" id="SSF52833">
    <property type="entry name" value="Thioredoxin-like"/>
    <property type="match status" value="1"/>
</dbReference>
<dbReference type="Pfam" id="PF23733">
    <property type="entry name" value="GRXCR1-2_C"/>
    <property type="match status" value="1"/>
</dbReference>
<dbReference type="Gene3D" id="3.40.30.10">
    <property type="entry name" value="Glutaredoxin"/>
    <property type="match status" value="1"/>
</dbReference>
<dbReference type="PROSITE" id="PS51354">
    <property type="entry name" value="GLUTAREDOXIN_2"/>
    <property type="match status" value="1"/>
</dbReference>
<keyword evidence="4" id="KW-1185">Reference proteome</keyword>
<reference evidence="3" key="1">
    <citation type="submission" date="2021-01" db="EMBL/GenBank/DDBJ databases">
        <title>Adiantum capillus-veneris genome.</title>
        <authorList>
            <person name="Fang Y."/>
            <person name="Liao Q."/>
        </authorList>
    </citation>
    <scope>NUCLEOTIDE SEQUENCE</scope>
    <source>
        <strain evidence="3">H3</strain>
        <tissue evidence="3">Leaf</tissue>
    </source>
</reference>
<evidence type="ECO:0000256" key="1">
    <source>
        <dbReference type="SAM" id="MobiDB-lite"/>
    </source>
</evidence>
<dbReference type="EMBL" id="JABFUD020000024">
    <property type="protein sequence ID" value="KAI5060289.1"/>
    <property type="molecule type" value="Genomic_DNA"/>
</dbReference>
<evidence type="ECO:0000313" key="3">
    <source>
        <dbReference type="EMBL" id="KAI5060289.1"/>
    </source>
</evidence>
<dbReference type="InterPro" id="IPR036249">
    <property type="entry name" value="Thioredoxin-like_sf"/>
</dbReference>
<proteinExistence type="predicted"/>
<accession>A0A9D4U2A8</accession>
<dbReference type="AlphaFoldDB" id="A0A9D4U2A8"/>
<gene>
    <name evidence="3" type="ORF">GOP47_0024709</name>
</gene>
<feature type="region of interest" description="Disordered" evidence="1">
    <location>
        <begin position="28"/>
        <end position="55"/>
    </location>
</feature>
<dbReference type="InterPro" id="IPR002109">
    <property type="entry name" value="Glutaredoxin"/>
</dbReference>
<evidence type="ECO:0000259" key="2">
    <source>
        <dbReference type="Pfam" id="PF00462"/>
    </source>
</evidence>
<dbReference type="OrthoDB" id="423313at2759"/>
<dbReference type="Pfam" id="PF00462">
    <property type="entry name" value="Glutaredoxin"/>
    <property type="match status" value="1"/>
</dbReference>